<protein>
    <recommendedName>
        <fullName evidence="2">USP domain-containing protein</fullName>
    </recommendedName>
</protein>
<dbReference type="Gene3D" id="3.90.70.10">
    <property type="entry name" value="Cysteine proteinases"/>
    <property type="match status" value="1"/>
</dbReference>
<dbReference type="PROSITE" id="PS50235">
    <property type="entry name" value="USP_3"/>
    <property type="match status" value="1"/>
</dbReference>
<reference evidence="3 4" key="1">
    <citation type="journal article" date="2012" name="Genome Biol.">
        <title>Genome and low-iron response of an oceanic diatom adapted to chronic iron limitation.</title>
        <authorList>
            <person name="Lommer M."/>
            <person name="Specht M."/>
            <person name="Roy A.S."/>
            <person name="Kraemer L."/>
            <person name="Andreson R."/>
            <person name="Gutowska M.A."/>
            <person name="Wolf J."/>
            <person name="Bergner S.V."/>
            <person name="Schilhabel M.B."/>
            <person name="Klostermeier U.C."/>
            <person name="Beiko R.G."/>
            <person name="Rosenstiel P."/>
            <person name="Hippler M."/>
            <person name="Laroche J."/>
        </authorList>
    </citation>
    <scope>NUCLEOTIDE SEQUENCE [LARGE SCALE GENOMIC DNA]</scope>
    <source>
        <strain evidence="3 4">CCMP1005</strain>
    </source>
</reference>
<dbReference type="InterPro" id="IPR038765">
    <property type="entry name" value="Papain-like_cys_pep_sf"/>
</dbReference>
<feature type="region of interest" description="Disordered" evidence="1">
    <location>
        <begin position="224"/>
        <end position="261"/>
    </location>
</feature>
<feature type="domain" description="USP" evidence="2">
    <location>
        <begin position="1"/>
        <end position="220"/>
    </location>
</feature>
<dbReference type="SUPFAM" id="SSF54001">
    <property type="entry name" value="Cysteine proteinases"/>
    <property type="match status" value="1"/>
</dbReference>
<dbReference type="InterPro" id="IPR028889">
    <property type="entry name" value="USP"/>
</dbReference>
<evidence type="ECO:0000313" key="3">
    <source>
        <dbReference type="EMBL" id="EJK70441.1"/>
    </source>
</evidence>
<evidence type="ECO:0000256" key="1">
    <source>
        <dbReference type="SAM" id="MobiDB-lite"/>
    </source>
</evidence>
<sequence>MKQDGISGEELEMALKTLRSCVGYYYPDFNNLDQQDSAQFGIVLHDIAHEDTNAPYRVQARKPLLGFESTYRFFEGWRINTRGIEQSPGRRLDKRQQRNLKDLLLADGHKIVKGATKQSGENVDPVKLKHRVNVPENLDLADFIYPDLDPGIRSEYVLCATKHHVNGESPQSGHYITIARDCCGEYYKCDDMIVTRLTNVELRQSEHLQRSVYQAYYTRKDTISGDEIEGEKDAIDDGGEDSPALELPQEFDAHPGTDRGS</sequence>
<feature type="compositionally biased region" description="Basic and acidic residues" evidence="1">
    <location>
        <begin position="251"/>
        <end position="261"/>
    </location>
</feature>
<dbReference type="InterPro" id="IPR001394">
    <property type="entry name" value="Peptidase_C19_UCH"/>
</dbReference>
<evidence type="ECO:0000313" key="4">
    <source>
        <dbReference type="Proteomes" id="UP000266841"/>
    </source>
</evidence>
<dbReference type="AlphaFoldDB" id="K0TAI3"/>
<dbReference type="GO" id="GO:0016579">
    <property type="term" value="P:protein deubiquitination"/>
    <property type="evidence" value="ECO:0007669"/>
    <property type="project" value="InterPro"/>
</dbReference>
<keyword evidence="4" id="KW-1185">Reference proteome</keyword>
<feature type="non-terminal residue" evidence="3">
    <location>
        <position position="261"/>
    </location>
</feature>
<feature type="compositionally biased region" description="Acidic residues" evidence="1">
    <location>
        <begin position="224"/>
        <end position="240"/>
    </location>
</feature>
<accession>K0TAI3</accession>
<organism evidence="3 4">
    <name type="scientific">Thalassiosira oceanica</name>
    <name type="common">Marine diatom</name>
    <dbReference type="NCBI Taxonomy" id="159749"/>
    <lineage>
        <taxon>Eukaryota</taxon>
        <taxon>Sar</taxon>
        <taxon>Stramenopiles</taxon>
        <taxon>Ochrophyta</taxon>
        <taxon>Bacillariophyta</taxon>
        <taxon>Coscinodiscophyceae</taxon>
        <taxon>Thalassiosirophycidae</taxon>
        <taxon>Thalassiosirales</taxon>
        <taxon>Thalassiosiraceae</taxon>
        <taxon>Thalassiosira</taxon>
    </lineage>
</organism>
<dbReference type="EMBL" id="AGNL01008536">
    <property type="protein sequence ID" value="EJK70441.1"/>
    <property type="molecule type" value="Genomic_DNA"/>
</dbReference>
<dbReference type="Proteomes" id="UP000266841">
    <property type="component" value="Unassembled WGS sequence"/>
</dbReference>
<name>K0TAI3_THAOC</name>
<dbReference type="GO" id="GO:0004843">
    <property type="term" value="F:cysteine-type deubiquitinase activity"/>
    <property type="evidence" value="ECO:0007669"/>
    <property type="project" value="InterPro"/>
</dbReference>
<evidence type="ECO:0000259" key="2">
    <source>
        <dbReference type="PROSITE" id="PS50235"/>
    </source>
</evidence>
<gene>
    <name evidence="3" type="ORF">THAOC_08202</name>
</gene>
<dbReference type="Pfam" id="PF00443">
    <property type="entry name" value="UCH"/>
    <property type="match status" value="1"/>
</dbReference>
<proteinExistence type="predicted"/>
<comment type="caution">
    <text evidence="3">The sequence shown here is derived from an EMBL/GenBank/DDBJ whole genome shotgun (WGS) entry which is preliminary data.</text>
</comment>